<protein>
    <submittedName>
        <fullName evidence="5">P-loop containing nucleoside triphosphate hydrolase protein</fullName>
    </submittedName>
</protein>
<proteinExistence type="predicted"/>
<evidence type="ECO:0000313" key="6">
    <source>
        <dbReference type="Proteomes" id="UP000313359"/>
    </source>
</evidence>
<dbReference type="PROSITE" id="PS51194">
    <property type="entry name" value="HELICASE_CTER"/>
    <property type="match status" value="1"/>
</dbReference>
<name>A0A5C2SBZ3_9APHY</name>
<dbReference type="InterPro" id="IPR001650">
    <property type="entry name" value="Helicase_C-like"/>
</dbReference>
<dbReference type="CDD" id="cd18793">
    <property type="entry name" value="SF2_C_SNF"/>
    <property type="match status" value="1"/>
</dbReference>
<keyword evidence="6" id="KW-1185">Reference proteome</keyword>
<evidence type="ECO:0000256" key="1">
    <source>
        <dbReference type="ARBA" id="ARBA00022741"/>
    </source>
</evidence>
<evidence type="ECO:0000256" key="2">
    <source>
        <dbReference type="ARBA" id="ARBA00022801"/>
    </source>
</evidence>
<dbReference type="STRING" id="1328759.A0A5C2SBZ3"/>
<keyword evidence="2 5" id="KW-0378">Hydrolase</keyword>
<dbReference type="GO" id="GO:0006281">
    <property type="term" value="P:DNA repair"/>
    <property type="evidence" value="ECO:0007669"/>
    <property type="project" value="TreeGrafter"/>
</dbReference>
<dbReference type="SMART" id="SM00490">
    <property type="entry name" value="HELICc"/>
    <property type="match status" value="1"/>
</dbReference>
<keyword evidence="1" id="KW-0547">Nucleotide-binding</keyword>
<organism evidence="5 6">
    <name type="scientific">Lentinus tigrinus ALCF2SS1-6</name>
    <dbReference type="NCBI Taxonomy" id="1328759"/>
    <lineage>
        <taxon>Eukaryota</taxon>
        <taxon>Fungi</taxon>
        <taxon>Dikarya</taxon>
        <taxon>Basidiomycota</taxon>
        <taxon>Agaricomycotina</taxon>
        <taxon>Agaricomycetes</taxon>
        <taxon>Polyporales</taxon>
        <taxon>Polyporaceae</taxon>
        <taxon>Lentinus</taxon>
    </lineage>
</organism>
<dbReference type="Proteomes" id="UP000313359">
    <property type="component" value="Unassembled WGS sequence"/>
</dbReference>
<dbReference type="InterPro" id="IPR027417">
    <property type="entry name" value="P-loop_NTPase"/>
</dbReference>
<dbReference type="Pfam" id="PF00271">
    <property type="entry name" value="Helicase_C"/>
    <property type="match status" value="1"/>
</dbReference>
<dbReference type="GO" id="GO:0008094">
    <property type="term" value="F:ATP-dependent activity, acting on DNA"/>
    <property type="evidence" value="ECO:0007669"/>
    <property type="project" value="TreeGrafter"/>
</dbReference>
<dbReference type="AlphaFoldDB" id="A0A5C2SBZ3"/>
<keyword evidence="3" id="KW-0067">ATP-binding</keyword>
<reference evidence="5" key="1">
    <citation type="journal article" date="2018" name="Genome Biol. Evol.">
        <title>Genomics and development of Lentinus tigrinus, a white-rot wood-decaying mushroom with dimorphic fruiting bodies.</title>
        <authorList>
            <person name="Wu B."/>
            <person name="Xu Z."/>
            <person name="Knudson A."/>
            <person name="Carlson A."/>
            <person name="Chen N."/>
            <person name="Kovaka S."/>
            <person name="LaButti K."/>
            <person name="Lipzen A."/>
            <person name="Pennachio C."/>
            <person name="Riley R."/>
            <person name="Schakwitz W."/>
            <person name="Umezawa K."/>
            <person name="Ohm R.A."/>
            <person name="Grigoriev I.V."/>
            <person name="Nagy L.G."/>
            <person name="Gibbons J."/>
            <person name="Hibbett D."/>
        </authorList>
    </citation>
    <scope>NUCLEOTIDE SEQUENCE [LARGE SCALE GENOMIC DNA]</scope>
    <source>
        <strain evidence="5">ALCF2SS1-6</strain>
    </source>
</reference>
<feature type="non-terminal residue" evidence="5">
    <location>
        <position position="1"/>
    </location>
</feature>
<dbReference type="SUPFAM" id="SSF52540">
    <property type="entry name" value="P-loop containing nucleoside triphosphate hydrolases"/>
    <property type="match status" value="1"/>
</dbReference>
<evidence type="ECO:0000256" key="3">
    <source>
        <dbReference type="ARBA" id="ARBA00022840"/>
    </source>
</evidence>
<dbReference type="Gene3D" id="3.40.50.300">
    <property type="entry name" value="P-loop containing nucleotide triphosphate hydrolases"/>
    <property type="match status" value="1"/>
</dbReference>
<evidence type="ECO:0000259" key="4">
    <source>
        <dbReference type="PROSITE" id="PS51194"/>
    </source>
</evidence>
<feature type="domain" description="Helicase C-terminal" evidence="4">
    <location>
        <begin position="217"/>
        <end position="374"/>
    </location>
</feature>
<evidence type="ECO:0000313" key="5">
    <source>
        <dbReference type="EMBL" id="RPD61270.1"/>
    </source>
</evidence>
<dbReference type="GO" id="GO:0016787">
    <property type="term" value="F:hydrolase activity"/>
    <property type="evidence" value="ECO:0007669"/>
    <property type="project" value="UniProtKB-KW"/>
</dbReference>
<dbReference type="GO" id="GO:0005524">
    <property type="term" value="F:ATP binding"/>
    <property type="evidence" value="ECO:0007669"/>
    <property type="project" value="UniProtKB-KW"/>
</dbReference>
<sequence length="392" mass="44284">QIFSLIKFLRISPLNDWSTFKIAKPVKAGKPGRALKRLQVVLRAIMLRRTKTPIVNGYPILDLPPRLVNVVECELEHLEREFYNSVEQKVQTSLEKLQQGDINKAYTSMLALLLRIRQACNHPALISKDYKKDEEAVELKSASQQSNDDDDDDDVAGLLAGLAITRKPCQVCQKPLTTDNTWKDDVCVDCEDVYRTAGRAAADPNSDLPPHSSKTRMIVKILREVEERGEGEKTIIFSQFTSMLDVIEPFLRSDKIKFVCYDGSMNKVQRDESVDKIMNSKSTKVILISFKASSTGLNLTCCNNVILVDPWWNPALEDQVFDRAHRFGQKRTVNIHKLSVPGTVEQRILELQEKKRAMATATLSGDKLKNQRLGIDDLAALFRATGHDDDDE</sequence>
<dbReference type="OrthoDB" id="423559at2759"/>
<dbReference type="PANTHER" id="PTHR45626:SF14">
    <property type="entry name" value="ATP-DEPENDENT DNA HELICASE (EUROFUNG)"/>
    <property type="match status" value="1"/>
</dbReference>
<accession>A0A5C2SBZ3</accession>
<dbReference type="InterPro" id="IPR049730">
    <property type="entry name" value="SNF2/RAD54-like_C"/>
</dbReference>
<dbReference type="InterPro" id="IPR050628">
    <property type="entry name" value="SNF2_RAD54_helicase_TF"/>
</dbReference>
<dbReference type="PANTHER" id="PTHR45626">
    <property type="entry name" value="TRANSCRIPTION TERMINATION FACTOR 2-RELATED"/>
    <property type="match status" value="1"/>
</dbReference>
<dbReference type="EMBL" id="ML122262">
    <property type="protein sequence ID" value="RPD61270.1"/>
    <property type="molecule type" value="Genomic_DNA"/>
</dbReference>
<dbReference type="InterPro" id="IPR000330">
    <property type="entry name" value="SNF2_N"/>
</dbReference>
<dbReference type="Pfam" id="PF00176">
    <property type="entry name" value="SNF2-rel_dom"/>
    <property type="match status" value="1"/>
</dbReference>
<dbReference type="GO" id="GO:0005634">
    <property type="term" value="C:nucleus"/>
    <property type="evidence" value="ECO:0007669"/>
    <property type="project" value="TreeGrafter"/>
</dbReference>
<gene>
    <name evidence="5" type="ORF">L227DRAFT_500526</name>
</gene>